<evidence type="ECO:0000256" key="6">
    <source>
        <dbReference type="PIRSR" id="PIRSR000027-1"/>
    </source>
</evidence>
<evidence type="ECO:0000256" key="3">
    <source>
        <dbReference type="ARBA" id="ARBA00022723"/>
    </source>
</evidence>
<evidence type="ECO:0000256" key="4">
    <source>
        <dbReference type="ARBA" id="ARBA00022982"/>
    </source>
</evidence>
<dbReference type="PRINTS" id="PR00608">
    <property type="entry name" value="CYTCHROMECII"/>
</dbReference>
<dbReference type="GO" id="GO:0009055">
    <property type="term" value="F:electron transfer activity"/>
    <property type="evidence" value="ECO:0007669"/>
    <property type="project" value="InterPro"/>
</dbReference>
<comment type="PTM">
    <text evidence="7">Binds 1 heme group per subunit.</text>
</comment>
<proteinExistence type="predicted"/>
<dbReference type="Pfam" id="PF01322">
    <property type="entry name" value="Cytochrom_C_2"/>
    <property type="match status" value="1"/>
</dbReference>
<dbReference type="RefSeq" id="WP_114403375.1">
    <property type="nucleotide sequence ID" value="NZ_QPGB01000005.1"/>
</dbReference>
<dbReference type="InterPro" id="IPR015984">
    <property type="entry name" value="Cyt_c_prime_subgr"/>
</dbReference>
<dbReference type="GO" id="GO:0005506">
    <property type="term" value="F:iron ion binding"/>
    <property type="evidence" value="ECO:0007669"/>
    <property type="project" value="InterPro"/>
</dbReference>
<dbReference type="GO" id="GO:0020037">
    <property type="term" value="F:heme binding"/>
    <property type="evidence" value="ECO:0007669"/>
    <property type="project" value="InterPro"/>
</dbReference>
<feature type="binding site" description="axial binding residue" evidence="6">
    <location>
        <position position="161"/>
    </location>
    <ligand>
        <name>heme c</name>
        <dbReference type="ChEBI" id="CHEBI:61717"/>
    </ligand>
    <ligandPart>
        <name>Fe</name>
        <dbReference type="ChEBI" id="CHEBI:18248"/>
    </ligandPart>
</feature>
<dbReference type="EMBL" id="QPGB01000005">
    <property type="protein sequence ID" value="RCS56772.1"/>
    <property type="molecule type" value="Genomic_DNA"/>
</dbReference>
<evidence type="ECO:0000256" key="1">
    <source>
        <dbReference type="ARBA" id="ARBA00022448"/>
    </source>
</evidence>
<evidence type="ECO:0000313" key="9">
    <source>
        <dbReference type="EMBL" id="RCS56772.1"/>
    </source>
</evidence>
<evidence type="ECO:0000256" key="2">
    <source>
        <dbReference type="ARBA" id="ARBA00022617"/>
    </source>
</evidence>
<evidence type="ECO:0000256" key="5">
    <source>
        <dbReference type="ARBA" id="ARBA00023004"/>
    </source>
</evidence>
<keyword evidence="8" id="KW-0732">Signal</keyword>
<feature type="signal peptide" evidence="8">
    <location>
        <begin position="1"/>
        <end position="38"/>
    </location>
</feature>
<keyword evidence="4" id="KW-0249">Electron transport</keyword>
<dbReference type="InterPro" id="IPR002321">
    <property type="entry name" value="Cyt_c_II"/>
</dbReference>
<dbReference type="Proteomes" id="UP000252357">
    <property type="component" value="Unassembled WGS sequence"/>
</dbReference>
<dbReference type="SUPFAM" id="SSF47175">
    <property type="entry name" value="Cytochromes"/>
    <property type="match status" value="1"/>
</dbReference>
<dbReference type="InterPro" id="IPR012127">
    <property type="entry name" value="Cyt_c_prime"/>
</dbReference>
<keyword evidence="2 7" id="KW-0349">Heme</keyword>
<keyword evidence="1" id="KW-0813">Transport</keyword>
<gene>
    <name evidence="9" type="ORF">DU000_10505</name>
</gene>
<evidence type="ECO:0000313" key="10">
    <source>
        <dbReference type="Proteomes" id="UP000252357"/>
    </source>
</evidence>
<feature type="chain" id="PRO_5016612215" evidence="8">
    <location>
        <begin position="39"/>
        <end position="167"/>
    </location>
</feature>
<dbReference type="GO" id="GO:0022900">
    <property type="term" value="P:electron transport chain"/>
    <property type="evidence" value="ECO:0007669"/>
    <property type="project" value="InterPro"/>
</dbReference>
<dbReference type="OrthoDB" id="5520910at2"/>
<comment type="caution">
    <text evidence="9">The sequence shown here is derived from an EMBL/GenBank/DDBJ whole genome shotgun (WGS) entry which is preliminary data.</text>
</comment>
<keyword evidence="10" id="KW-1185">Reference proteome</keyword>
<dbReference type="InterPro" id="IPR010980">
    <property type="entry name" value="Cyt_c/b562"/>
</dbReference>
<feature type="binding site" description="covalent" evidence="7">
    <location>
        <position position="157"/>
    </location>
    <ligand>
        <name>heme c</name>
        <dbReference type="ChEBI" id="CHEBI:61717"/>
    </ligand>
</feature>
<evidence type="ECO:0000256" key="8">
    <source>
        <dbReference type="SAM" id="SignalP"/>
    </source>
</evidence>
<organism evidence="9 10">
    <name type="scientific">Parvibium lacunae</name>
    <dbReference type="NCBI Taxonomy" id="1888893"/>
    <lineage>
        <taxon>Bacteria</taxon>
        <taxon>Pseudomonadati</taxon>
        <taxon>Pseudomonadota</taxon>
        <taxon>Betaproteobacteria</taxon>
        <taxon>Burkholderiales</taxon>
        <taxon>Alcaligenaceae</taxon>
        <taxon>Parvibium</taxon>
    </lineage>
</organism>
<name>A0A368L026_9BURK</name>
<dbReference type="GO" id="GO:0042597">
    <property type="term" value="C:periplasmic space"/>
    <property type="evidence" value="ECO:0007669"/>
    <property type="project" value="InterPro"/>
</dbReference>
<dbReference type="AlphaFoldDB" id="A0A368L026"/>
<keyword evidence="3 6" id="KW-0479">Metal-binding</keyword>
<reference evidence="9 10" key="1">
    <citation type="journal article" date="2018" name="Int. J. Syst. Evol. Microbiol.">
        <title>Parvibium lacunae gen. nov., sp. nov., a new member of the family Alcaligenaceae isolated from a freshwater pond.</title>
        <authorList>
            <person name="Chen W.M."/>
            <person name="Xie P.B."/>
            <person name="Hsu M.Y."/>
            <person name="Sheu S.Y."/>
        </authorList>
    </citation>
    <scope>NUCLEOTIDE SEQUENCE [LARGE SCALE GENOMIC DNA]</scope>
    <source>
        <strain evidence="9 10">KMB9</strain>
    </source>
</reference>
<keyword evidence="5 6" id="KW-0408">Iron</keyword>
<sequence>MQVYSSSGNPSSPARQSFWLKSALAIALLAGAVSPTWAQFAKAEDAVKYRKASFSLMAHHFSQIGAVVKGEKPFNAAEVAANAALVETLAKLPWNAFPAGSESVSDSKAKAEIWKEADKFKAGADKLQADVAKLNVAAKSSDLAAIKTAFGAVGQSCKTCHDSYKNK</sequence>
<protein>
    <submittedName>
        <fullName evidence="9">Cytochrome c</fullName>
    </submittedName>
</protein>
<dbReference type="Gene3D" id="1.20.120.10">
    <property type="entry name" value="Cytochrome c/b562"/>
    <property type="match status" value="1"/>
</dbReference>
<dbReference type="PROSITE" id="PS51009">
    <property type="entry name" value="CYTCII"/>
    <property type="match status" value="1"/>
</dbReference>
<dbReference type="PIRSF" id="PIRSF000027">
    <property type="entry name" value="Cytc_c_prime"/>
    <property type="match status" value="1"/>
</dbReference>
<evidence type="ECO:0000256" key="7">
    <source>
        <dbReference type="PIRSR" id="PIRSR000027-2"/>
    </source>
</evidence>
<accession>A0A368L026</accession>
<feature type="binding site" description="covalent" evidence="7">
    <location>
        <position position="160"/>
    </location>
    <ligand>
        <name>heme c</name>
        <dbReference type="ChEBI" id="CHEBI:61717"/>
    </ligand>
</feature>